<dbReference type="Proteomes" id="UP000001876">
    <property type="component" value="Unassembled WGS sequence"/>
</dbReference>
<dbReference type="InterPro" id="IPR036282">
    <property type="entry name" value="Glutathione-S-Trfase_C_sf"/>
</dbReference>
<dbReference type="RefSeq" id="XP_003059061.1">
    <property type="nucleotide sequence ID" value="XM_003059015.1"/>
</dbReference>
<dbReference type="GO" id="GO:0005737">
    <property type="term" value="C:cytoplasm"/>
    <property type="evidence" value="ECO:0007669"/>
    <property type="project" value="TreeGrafter"/>
</dbReference>
<protein>
    <submittedName>
        <fullName evidence="3">Predicted protein</fullName>
    </submittedName>
</protein>
<dbReference type="Pfam" id="PF13410">
    <property type="entry name" value="GST_C_2"/>
    <property type="match status" value="1"/>
</dbReference>
<dbReference type="InterPro" id="IPR050983">
    <property type="entry name" value="GST_Omega/HSP26"/>
</dbReference>
<dbReference type="Gene3D" id="1.20.1050.10">
    <property type="match status" value="1"/>
</dbReference>
<dbReference type="Pfam" id="PF13409">
    <property type="entry name" value="GST_N_2"/>
    <property type="match status" value="1"/>
</dbReference>
<proteinExistence type="predicted"/>
<dbReference type="OrthoDB" id="4951845at2759"/>
<gene>
    <name evidence="3" type="ORF">MICPUCDRAFT_17892</name>
</gene>
<dbReference type="STRING" id="564608.C1MTQ1"/>
<dbReference type="PANTHER" id="PTHR43968:SF14">
    <property type="entry name" value="GLUTATHIONE S-TRANSFERASE"/>
    <property type="match status" value="1"/>
</dbReference>
<evidence type="ECO:0000259" key="1">
    <source>
        <dbReference type="PROSITE" id="PS50404"/>
    </source>
</evidence>
<organism evidence="4">
    <name type="scientific">Micromonas pusilla (strain CCMP1545)</name>
    <name type="common">Picoplanktonic green alga</name>
    <dbReference type="NCBI Taxonomy" id="564608"/>
    <lineage>
        <taxon>Eukaryota</taxon>
        <taxon>Viridiplantae</taxon>
        <taxon>Chlorophyta</taxon>
        <taxon>Mamiellophyceae</taxon>
        <taxon>Mamiellales</taxon>
        <taxon>Mamiellaceae</taxon>
        <taxon>Micromonas</taxon>
    </lineage>
</organism>
<evidence type="ECO:0000313" key="3">
    <source>
        <dbReference type="EMBL" id="EEH56193.1"/>
    </source>
</evidence>
<dbReference type="EMBL" id="GG663740">
    <property type="protein sequence ID" value="EEH56193.1"/>
    <property type="molecule type" value="Genomic_DNA"/>
</dbReference>
<sequence>MKKKKSKTPNAPPFAVEEESSDAALCEFYTHSLCPYAHRVSLALAFKRVPHARKHVDVSNKPRWFLQVNPRGLVPVIRTREREVLNESIDLCYWLDASFVGENHPPLMPSDNDERNRALRLVKAADGGFIAAGLSFIGGGWGFTEGDPGDARRATLAAEVAKIEDQMDDWDTFLCGVDPSVADVVLWPFVERFELAMREFNDTELAEMGGKKFSRWMRHMKKLPEVRRLAPDEAKLLKSWRRTMRLDYFDYETADMDDP</sequence>
<dbReference type="InterPro" id="IPR010987">
    <property type="entry name" value="Glutathione-S-Trfase_C-like"/>
</dbReference>
<dbReference type="PANTHER" id="PTHR43968">
    <property type="match status" value="1"/>
</dbReference>
<dbReference type="PROSITE" id="PS50404">
    <property type="entry name" value="GST_NTER"/>
    <property type="match status" value="1"/>
</dbReference>
<reference evidence="3 4" key="1">
    <citation type="journal article" date="2009" name="Science">
        <title>Green evolution and dynamic adaptations revealed by genomes of the marine picoeukaryotes Micromonas.</title>
        <authorList>
            <person name="Worden A.Z."/>
            <person name="Lee J.H."/>
            <person name="Mock T."/>
            <person name="Rouze P."/>
            <person name="Simmons M.P."/>
            <person name="Aerts A.L."/>
            <person name="Allen A.E."/>
            <person name="Cuvelier M.L."/>
            <person name="Derelle E."/>
            <person name="Everett M.V."/>
            <person name="Foulon E."/>
            <person name="Grimwood J."/>
            <person name="Gundlach H."/>
            <person name="Henrissat B."/>
            <person name="Napoli C."/>
            <person name="McDonald S.M."/>
            <person name="Parker M.S."/>
            <person name="Rombauts S."/>
            <person name="Salamov A."/>
            <person name="Von Dassow P."/>
            <person name="Badger J.H."/>
            <person name="Coutinho P.M."/>
            <person name="Demir E."/>
            <person name="Dubchak I."/>
            <person name="Gentemann C."/>
            <person name="Eikrem W."/>
            <person name="Gready J.E."/>
            <person name="John U."/>
            <person name="Lanier W."/>
            <person name="Lindquist E.A."/>
            <person name="Lucas S."/>
            <person name="Mayer K.F."/>
            <person name="Moreau H."/>
            <person name="Not F."/>
            <person name="Otillar R."/>
            <person name="Panaud O."/>
            <person name="Pangilinan J."/>
            <person name="Paulsen I."/>
            <person name="Piegu B."/>
            <person name="Poliakov A."/>
            <person name="Robbens S."/>
            <person name="Schmutz J."/>
            <person name="Toulza E."/>
            <person name="Wyss T."/>
            <person name="Zelensky A."/>
            <person name="Zhou K."/>
            <person name="Armbrust E.V."/>
            <person name="Bhattacharya D."/>
            <person name="Goodenough U.W."/>
            <person name="Van de Peer Y."/>
            <person name="Grigoriev I.V."/>
        </authorList>
    </citation>
    <scope>NUCLEOTIDE SEQUENCE [LARGE SCALE GENOMIC DNA]</scope>
    <source>
        <strain evidence="3 4">CCMP1545</strain>
    </source>
</reference>
<dbReference type="KEGG" id="mpp:MICPUCDRAFT_17892"/>
<feature type="domain" description="GST C-terminal" evidence="2">
    <location>
        <begin position="111"/>
        <end position="246"/>
    </location>
</feature>
<dbReference type="InterPro" id="IPR036249">
    <property type="entry name" value="Thioredoxin-like_sf"/>
</dbReference>
<feature type="domain" description="GST N-terminal" evidence="1">
    <location>
        <begin position="24"/>
        <end position="103"/>
    </location>
</feature>
<dbReference type="InterPro" id="IPR004045">
    <property type="entry name" value="Glutathione_S-Trfase_N"/>
</dbReference>
<evidence type="ECO:0000313" key="4">
    <source>
        <dbReference type="Proteomes" id="UP000001876"/>
    </source>
</evidence>
<dbReference type="AlphaFoldDB" id="C1MTQ1"/>
<dbReference type="InterPro" id="IPR040079">
    <property type="entry name" value="Glutathione_S-Trfase"/>
</dbReference>
<dbReference type="OMA" id="MWPWCER"/>
<keyword evidence="4" id="KW-1185">Reference proteome</keyword>
<dbReference type="eggNOG" id="KOG0406">
    <property type="taxonomic scope" value="Eukaryota"/>
</dbReference>
<name>C1MTQ1_MICPC</name>
<dbReference type="PROSITE" id="PS50405">
    <property type="entry name" value="GST_CTER"/>
    <property type="match status" value="1"/>
</dbReference>
<dbReference type="SUPFAM" id="SSF52833">
    <property type="entry name" value="Thioredoxin-like"/>
    <property type="match status" value="1"/>
</dbReference>
<accession>C1MTQ1</accession>
<evidence type="ECO:0000259" key="2">
    <source>
        <dbReference type="PROSITE" id="PS50405"/>
    </source>
</evidence>
<dbReference type="SUPFAM" id="SSF47616">
    <property type="entry name" value="GST C-terminal domain-like"/>
    <property type="match status" value="1"/>
</dbReference>
<dbReference type="SFLD" id="SFLDG00358">
    <property type="entry name" value="Main_(cytGST)"/>
    <property type="match status" value="1"/>
</dbReference>
<dbReference type="Gene3D" id="3.40.30.10">
    <property type="entry name" value="Glutaredoxin"/>
    <property type="match status" value="1"/>
</dbReference>
<dbReference type="GeneID" id="9684525"/>
<dbReference type="SFLD" id="SFLDS00019">
    <property type="entry name" value="Glutathione_Transferase_(cytos"/>
    <property type="match status" value="1"/>
</dbReference>